<dbReference type="PROSITE" id="PS51078">
    <property type="entry name" value="ICLR_ED"/>
    <property type="match status" value="1"/>
</dbReference>
<dbReference type="PROSITE" id="PS51077">
    <property type="entry name" value="HTH_ICLR"/>
    <property type="match status" value="1"/>
</dbReference>
<protein>
    <submittedName>
        <fullName evidence="6">Helix-turn-helix domain-containing protein</fullName>
    </submittedName>
</protein>
<organism evidence="6 7">
    <name type="scientific">[Mycobacterium] crassicus</name>
    <dbReference type="NCBI Taxonomy" id="2872309"/>
    <lineage>
        <taxon>Bacteria</taxon>
        <taxon>Bacillati</taxon>
        <taxon>Actinomycetota</taxon>
        <taxon>Actinomycetes</taxon>
        <taxon>Mycobacteriales</taxon>
        <taxon>Mycobacteriaceae</taxon>
        <taxon>Mycolicibacter</taxon>
    </lineage>
</organism>
<name>A0ABU5XLH6_9MYCO</name>
<dbReference type="SMART" id="SM00346">
    <property type="entry name" value="HTH_ICLR"/>
    <property type="match status" value="1"/>
</dbReference>
<evidence type="ECO:0000256" key="3">
    <source>
        <dbReference type="ARBA" id="ARBA00023163"/>
    </source>
</evidence>
<keyword evidence="3" id="KW-0804">Transcription</keyword>
<dbReference type="EMBL" id="JAYJJR010000014">
    <property type="protein sequence ID" value="MEB3023122.1"/>
    <property type="molecule type" value="Genomic_DNA"/>
</dbReference>
<dbReference type="InterPro" id="IPR005471">
    <property type="entry name" value="Tscrpt_reg_IclR_N"/>
</dbReference>
<evidence type="ECO:0000313" key="7">
    <source>
        <dbReference type="Proteomes" id="UP001299596"/>
    </source>
</evidence>
<dbReference type="InterPro" id="IPR014757">
    <property type="entry name" value="Tscrpt_reg_IclR_C"/>
</dbReference>
<evidence type="ECO:0000256" key="1">
    <source>
        <dbReference type="ARBA" id="ARBA00023015"/>
    </source>
</evidence>
<dbReference type="SUPFAM" id="SSF46785">
    <property type="entry name" value="Winged helix' DNA-binding domain"/>
    <property type="match status" value="1"/>
</dbReference>
<comment type="caution">
    <text evidence="6">The sequence shown here is derived from an EMBL/GenBank/DDBJ whole genome shotgun (WGS) entry which is preliminary data.</text>
</comment>
<dbReference type="InterPro" id="IPR029016">
    <property type="entry name" value="GAF-like_dom_sf"/>
</dbReference>
<dbReference type="Proteomes" id="UP001299596">
    <property type="component" value="Unassembled WGS sequence"/>
</dbReference>
<accession>A0ABU5XLH6</accession>
<dbReference type="Pfam" id="PF09339">
    <property type="entry name" value="HTH_IclR"/>
    <property type="match status" value="1"/>
</dbReference>
<gene>
    <name evidence="6" type="ORF">K6T79_18935</name>
</gene>
<keyword evidence="1" id="KW-0805">Transcription regulation</keyword>
<evidence type="ECO:0000313" key="6">
    <source>
        <dbReference type="EMBL" id="MEB3023122.1"/>
    </source>
</evidence>
<dbReference type="RefSeq" id="WP_225404276.1">
    <property type="nucleotide sequence ID" value="NZ_JAYJJR010000014.1"/>
</dbReference>
<feature type="domain" description="HTH iclR-type" evidence="4">
    <location>
        <begin position="16"/>
        <end position="77"/>
    </location>
</feature>
<dbReference type="PANTHER" id="PTHR30136">
    <property type="entry name" value="HELIX-TURN-HELIX TRANSCRIPTIONAL REGULATOR, ICLR FAMILY"/>
    <property type="match status" value="1"/>
</dbReference>
<feature type="domain" description="IclR-ED" evidence="5">
    <location>
        <begin position="78"/>
        <end position="297"/>
    </location>
</feature>
<dbReference type="Gene3D" id="3.30.450.40">
    <property type="match status" value="1"/>
</dbReference>
<dbReference type="Gene3D" id="1.10.10.10">
    <property type="entry name" value="Winged helix-like DNA-binding domain superfamily/Winged helix DNA-binding domain"/>
    <property type="match status" value="1"/>
</dbReference>
<proteinExistence type="predicted"/>
<evidence type="ECO:0000256" key="2">
    <source>
        <dbReference type="ARBA" id="ARBA00023125"/>
    </source>
</evidence>
<dbReference type="InterPro" id="IPR036390">
    <property type="entry name" value="WH_DNA-bd_sf"/>
</dbReference>
<evidence type="ECO:0000259" key="4">
    <source>
        <dbReference type="PROSITE" id="PS51077"/>
    </source>
</evidence>
<dbReference type="PANTHER" id="PTHR30136:SF24">
    <property type="entry name" value="HTH-TYPE TRANSCRIPTIONAL REPRESSOR ALLR"/>
    <property type="match status" value="1"/>
</dbReference>
<sequence>MTQLDEGHDEVERVGSPPTDRVVAIVGLLADQQQPSSVASIASRLELNRATVTSILLTLERAGWVVRQPDRRYLLGPGLMGVADAVRALWPVSPEHTHVIEQLSERVGCGVALALVGATEISFLTVVGGQGQIPAAVGVGVRLPLVAPAGAAVIAHRDAHTRRRWLGTAPVPERQFLSDLLDQAKNGGVVVFGMGQADPAALDVLAEVAGMLTEHPRRAALRQRVLQMLTGVGGNPYTAEELDTSEALSVSYLAAPVFDKGEPVYELQLGPLQDQASAPERDRYIREIHATAQRLSS</sequence>
<dbReference type="InterPro" id="IPR036388">
    <property type="entry name" value="WH-like_DNA-bd_sf"/>
</dbReference>
<reference evidence="6 7" key="1">
    <citation type="submission" date="2023-12" db="EMBL/GenBank/DDBJ databases">
        <title>Description of new species of Mycobacterium terrae complex isolated from sewage at the Sao Paulo Zoological Park Foundation in Brazil.</title>
        <authorList>
            <person name="Romagnoli C.L."/>
            <person name="Conceicao E.C."/>
            <person name="Machado E."/>
            <person name="Barreto L.B.P.F."/>
            <person name="Sharma A."/>
            <person name="Silva N.M."/>
            <person name="Marques L.E."/>
            <person name="Juliana M.A."/>
            <person name="Lourenco M.C.S."/>
            <person name="Digiampietri L.A."/>
            <person name="Suffys P.N."/>
            <person name="Viana-Niero C."/>
        </authorList>
    </citation>
    <scope>NUCLEOTIDE SEQUENCE [LARGE SCALE GENOMIC DNA]</scope>
    <source>
        <strain evidence="6 7">MYC098</strain>
    </source>
</reference>
<evidence type="ECO:0000259" key="5">
    <source>
        <dbReference type="PROSITE" id="PS51078"/>
    </source>
</evidence>
<keyword evidence="7" id="KW-1185">Reference proteome</keyword>
<dbReference type="SUPFAM" id="SSF55781">
    <property type="entry name" value="GAF domain-like"/>
    <property type="match status" value="1"/>
</dbReference>
<dbReference type="InterPro" id="IPR050707">
    <property type="entry name" value="HTH_MetabolicPath_Reg"/>
</dbReference>
<keyword evidence="2" id="KW-0238">DNA-binding</keyword>